<dbReference type="WBParaSite" id="ALUE_0001206501-mRNA-1">
    <property type="protein sequence ID" value="ALUE_0001206501-mRNA-1"/>
    <property type="gene ID" value="ALUE_0001206501"/>
</dbReference>
<name>A0A0M3I586_ASCLU</name>
<proteinExistence type="predicted"/>
<evidence type="ECO:0000313" key="1">
    <source>
        <dbReference type="Proteomes" id="UP000036681"/>
    </source>
</evidence>
<protein>
    <submittedName>
        <fullName evidence="2">Integrase_H2C2 domain-containing protein</fullName>
    </submittedName>
</protein>
<dbReference type="Proteomes" id="UP000036681">
    <property type="component" value="Unplaced"/>
</dbReference>
<sequence>MRSQKRAWRWRVPKEEPIEDGCAKCQYVSRRIGIACDNIRPHSKLSSMGLCERVF</sequence>
<organism evidence="1 2">
    <name type="scientific">Ascaris lumbricoides</name>
    <name type="common">Giant roundworm</name>
    <dbReference type="NCBI Taxonomy" id="6252"/>
    <lineage>
        <taxon>Eukaryota</taxon>
        <taxon>Metazoa</taxon>
        <taxon>Ecdysozoa</taxon>
        <taxon>Nematoda</taxon>
        <taxon>Chromadorea</taxon>
        <taxon>Rhabditida</taxon>
        <taxon>Spirurina</taxon>
        <taxon>Ascaridomorpha</taxon>
        <taxon>Ascaridoidea</taxon>
        <taxon>Ascarididae</taxon>
        <taxon>Ascaris</taxon>
    </lineage>
</organism>
<evidence type="ECO:0000313" key="2">
    <source>
        <dbReference type="WBParaSite" id="ALUE_0001206501-mRNA-1"/>
    </source>
</evidence>
<reference evidence="2" key="1">
    <citation type="submission" date="2017-02" db="UniProtKB">
        <authorList>
            <consortium name="WormBaseParasite"/>
        </authorList>
    </citation>
    <scope>IDENTIFICATION</scope>
</reference>
<keyword evidence="1" id="KW-1185">Reference proteome</keyword>
<dbReference type="AlphaFoldDB" id="A0A0M3I586"/>
<accession>A0A0M3I586</accession>